<dbReference type="SUPFAM" id="SSF57997">
    <property type="entry name" value="Tropomyosin"/>
    <property type="match status" value="1"/>
</dbReference>
<reference evidence="3 4" key="1">
    <citation type="journal article" date="2021" name="Sci. Rep.">
        <title>Genome sequencing of the multicellular alga Astrephomene provides insights into convergent evolution of germ-soma differentiation.</title>
        <authorList>
            <person name="Yamashita S."/>
            <person name="Yamamoto K."/>
            <person name="Matsuzaki R."/>
            <person name="Suzuki S."/>
            <person name="Yamaguchi H."/>
            <person name="Hirooka S."/>
            <person name="Minakuchi Y."/>
            <person name="Miyagishima S."/>
            <person name="Kawachi M."/>
            <person name="Toyoda A."/>
            <person name="Nozaki H."/>
        </authorList>
    </citation>
    <scope>NUCLEOTIDE SEQUENCE [LARGE SCALE GENOMIC DNA]</scope>
    <source>
        <strain evidence="3 4">NIES-4017</strain>
    </source>
</reference>
<accession>A0AAD3DGM9</accession>
<feature type="region of interest" description="Disordered" evidence="2">
    <location>
        <begin position="532"/>
        <end position="557"/>
    </location>
</feature>
<feature type="region of interest" description="Disordered" evidence="2">
    <location>
        <begin position="223"/>
        <end position="250"/>
    </location>
</feature>
<evidence type="ECO:0000256" key="2">
    <source>
        <dbReference type="SAM" id="MobiDB-lite"/>
    </source>
</evidence>
<feature type="coiled-coil region" evidence="1">
    <location>
        <begin position="87"/>
        <end position="146"/>
    </location>
</feature>
<keyword evidence="1" id="KW-0175">Coiled coil</keyword>
<feature type="compositionally biased region" description="Gly residues" evidence="2">
    <location>
        <begin position="164"/>
        <end position="176"/>
    </location>
</feature>
<dbReference type="PANTHER" id="PTHR47357">
    <property type="entry name" value="COP1-INTERACTIVE PROTEIN 1"/>
    <property type="match status" value="1"/>
</dbReference>
<evidence type="ECO:0000313" key="4">
    <source>
        <dbReference type="Proteomes" id="UP001054857"/>
    </source>
</evidence>
<evidence type="ECO:0000313" key="3">
    <source>
        <dbReference type="EMBL" id="GFR41455.1"/>
    </source>
</evidence>
<feature type="compositionally biased region" description="Gly residues" evidence="2">
    <location>
        <begin position="228"/>
        <end position="241"/>
    </location>
</feature>
<sequence length="581" mass="62952">MEFAEASDDFMAMDAPTAAPADEHSVLEAAARLEAFLKGQGYLPMGGKLTILNAGVEAASHLVDLLFRLASQQQQDDRAREMMRDQADKDRVALAAAQKRIESLEDANKRLSAQVKELDGKLLASKHKAEEQERELKQKLQSTTNRLNGYLYGGRDAGKRNAAPGGGSSGATGAGGARRSAPAFDRFRDDPMEATAATQKLEAELAQLKQVNMRLKKELAAARVQPGSGSGSGMGGRGSGGSPLRDGRREDQRRMEAGLYGDDSHADLDMQSVRHALMAEARRSVDSASARFAAGLRPASPDGEVARLQRLVRDLQANVEHLHRSKQDLERQLSRTVTEKSEMHKTLHTLRSKCASLEVERRNAEDRFLRAQRANASLLDPAASEAQLLELRDKLAVTERELQEAKERAEGLQRQLASAEADVESNQRHVEVLKRAIRVLPKGQAALEEIQRLVEEELRPLQDRLREAVAELAEARAQREMEAACASARTAETGSEAEAVLSARDTADLGGSERGSPLKNLPLSPTIPLPASPGFDGFAPAPASLTDSPPPLQPLPAHGAYNRGFAVSFPSTNSELRSVCS</sequence>
<feature type="non-terminal residue" evidence="3">
    <location>
        <position position="581"/>
    </location>
</feature>
<dbReference type="PANTHER" id="PTHR47357:SF1">
    <property type="entry name" value="SPINDLE POLE BODY COMPONENT 110"/>
    <property type="match status" value="1"/>
</dbReference>
<dbReference type="EMBL" id="BMAR01000001">
    <property type="protein sequence ID" value="GFR41455.1"/>
    <property type="molecule type" value="Genomic_DNA"/>
</dbReference>
<dbReference type="GO" id="GO:0005856">
    <property type="term" value="C:cytoskeleton"/>
    <property type="evidence" value="ECO:0007669"/>
    <property type="project" value="TreeGrafter"/>
</dbReference>
<organism evidence="3 4">
    <name type="scientific">Astrephomene gubernaculifera</name>
    <dbReference type="NCBI Taxonomy" id="47775"/>
    <lineage>
        <taxon>Eukaryota</taxon>
        <taxon>Viridiplantae</taxon>
        <taxon>Chlorophyta</taxon>
        <taxon>core chlorophytes</taxon>
        <taxon>Chlorophyceae</taxon>
        <taxon>CS clade</taxon>
        <taxon>Chlamydomonadales</taxon>
        <taxon>Astrephomenaceae</taxon>
        <taxon>Astrephomene</taxon>
    </lineage>
</organism>
<name>A0AAD3DGM9_9CHLO</name>
<gene>
    <name evidence="3" type="ORF">Agub_g2143</name>
</gene>
<evidence type="ECO:0000256" key="1">
    <source>
        <dbReference type="SAM" id="Coils"/>
    </source>
</evidence>
<protein>
    <submittedName>
        <fullName evidence="3">Uncharacterized protein</fullName>
    </submittedName>
</protein>
<feature type="coiled-coil region" evidence="1">
    <location>
        <begin position="305"/>
        <end position="478"/>
    </location>
</feature>
<comment type="caution">
    <text evidence="3">The sequence shown here is derived from an EMBL/GenBank/DDBJ whole genome shotgun (WGS) entry which is preliminary data.</text>
</comment>
<dbReference type="Proteomes" id="UP001054857">
    <property type="component" value="Unassembled WGS sequence"/>
</dbReference>
<dbReference type="AlphaFoldDB" id="A0AAD3DGM9"/>
<proteinExistence type="predicted"/>
<keyword evidence="4" id="KW-1185">Reference proteome</keyword>
<feature type="region of interest" description="Disordered" evidence="2">
    <location>
        <begin position="148"/>
        <end position="182"/>
    </location>
</feature>
<dbReference type="GO" id="GO:0005200">
    <property type="term" value="F:structural constituent of cytoskeleton"/>
    <property type="evidence" value="ECO:0007669"/>
    <property type="project" value="TreeGrafter"/>
</dbReference>